<dbReference type="InterPro" id="IPR046342">
    <property type="entry name" value="CBS_dom_sf"/>
</dbReference>
<dbReference type="Gene3D" id="1.10.3080.10">
    <property type="entry name" value="Clc chloride channel"/>
    <property type="match status" value="1"/>
</dbReference>
<evidence type="ECO:0000256" key="1">
    <source>
        <dbReference type="ARBA" id="ARBA00004141"/>
    </source>
</evidence>
<keyword evidence="2 11" id="KW-0813">Transport</keyword>
<dbReference type="GO" id="GO:0005254">
    <property type="term" value="F:chloride channel activity"/>
    <property type="evidence" value="ECO:0007669"/>
    <property type="project" value="UniProtKB-UniRule"/>
</dbReference>
<feature type="transmembrane region" description="Helical" evidence="11">
    <location>
        <begin position="253"/>
        <end position="277"/>
    </location>
</feature>
<dbReference type="SUPFAM" id="SSF81340">
    <property type="entry name" value="Clc chloride channel"/>
    <property type="match status" value="1"/>
</dbReference>
<accession>A0AAN7TWN5</accession>
<keyword evidence="4" id="KW-0677">Repeat</keyword>
<proteinExistence type="inferred from homology"/>
<dbReference type="SUPFAM" id="SSF54631">
    <property type="entry name" value="CBS-domain pair"/>
    <property type="match status" value="1"/>
</dbReference>
<dbReference type="CDD" id="cd03685">
    <property type="entry name" value="ClC_6_like"/>
    <property type="match status" value="1"/>
</dbReference>
<sequence length="757" mass="85261">MGSSLNKPLSDRVEDIDNQSSMVYDPWRNRGDVNSTYHSSSSVTHRRRNHRLSPLEKQKMKNVQSLDFSVNDNLLQRAESEKTTKGLHLKKTFGKWIICLFLGVVVGCIAYVIKMVVQLLQGLKFHYTNHYVSKGLQSEAFLTFSGINLLFVFLSSLMVIVVGPLASSSGIPEVKGILNGVKVREALGFKPLFGKIISLVLSYSSGLFVGPEGPMIHIGSAVAAAISQFKSSTLGFYPSIFSSYRNDRDKRDFISIGAATGLAAAFGAPIGGVLFSIEEVSSFWSRQLTWRTFFTCVIAAFTTNFLLQGIGSSPDMHDTGLLTFGFSRLYLFRYSELLCFCFLGLIGGLLGAFFVFLNIHLNKWRKEKLKQNPFLRLFEALVVSIITSVVCYYASFIFDCRYQSNIVIEATVCEDQSNTEMVQFFCPDGMYSELGSLLFGNQDQALRRLYSRTNNMFTLPPLLVFTLISLLFSIWSSGLWVAGGLFVPMMMVGAGFGRLFGQTISMWFTNIDSSIYALVGSAAMMAGYCRMTVCIVVIMVELTEGTQYLVPIILAVMVSKWVGDFFNESVYEHLMEQKSIPFLQTKPPHSTNSIRISDVMSKNVVVLPEVCQVRLLVNILNSNNHHAFPVINSGAHDIQRLYRGIILRDHILVLLFYRVFYRGTGEEIYLDENFDFDKFTTETSKSPPQLSEMNFDQYELDSFIDLRPYMNSSGMTIHNTFSFVEAYKLFRNMGLRHLPVIDINNEVVGMVTRKDLF</sequence>
<dbReference type="PANTHER" id="PTHR11689">
    <property type="entry name" value="CHLORIDE CHANNEL PROTEIN CLC FAMILY MEMBER"/>
    <property type="match status" value="1"/>
</dbReference>
<dbReference type="Proteomes" id="UP001344447">
    <property type="component" value="Unassembled WGS sequence"/>
</dbReference>
<comment type="caution">
    <text evidence="11">Lacks conserved residue(s) required for the propagation of feature annotation.</text>
</comment>
<evidence type="ECO:0000259" key="12">
    <source>
        <dbReference type="PROSITE" id="PS51371"/>
    </source>
</evidence>
<feature type="transmembrane region" description="Helical" evidence="11">
    <location>
        <begin position="289"/>
        <end position="307"/>
    </location>
</feature>
<organism evidence="13 14">
    <name type="scientific">Dictyostelium firmibasis</name>
    <dbReference type="NCBI Taxonomy" id="79012"/>
    <lineage>
        <taxon>Eukaryota</taxon>
        <taxon>Amoebozoa</taxon>
        <taxon>Evosea</taxon>
        <taxon>Eumycetozoa</taxon>
        <taxon>Dictyostelia</taxon>
        <taxon>Dictyosteliales</taxon>
        <taxon>Dictyosteliaceae</taxon>
        <taxon>Dictyostelium</taxon>
    </lineage>
</organism>
<dbReference type="SMART" id="SM00116">
    <property type="entry name" value="CBS"/>
    <property type="match status" value="2"/>
</dbReference>
<dbReference type="Pfam" id="PF00654">
    <property type="entry name" value="Voltage_CLC"/>
    <property type="match status" value="1"/>
</dbReference>
<dbReference type="InterPro" id="IPR001807">
    <property type="entry name" value="ClC"/>
</dbReference>
<evidence type="ECO:0000256" key="9">
    <source>
        <dbReference type="ARBA" id="ARBA00023214"/>
    </source>
</evidence>
<evidence type="ECO:0000313" key="13">
    <source>
        <dbReference type="EMBL" id="KAK5577632.1"/>
    </source>
</evidence>
<evidence type="ECO:0000256" key="2">
    <source>
        <dbReference type="ARBA" id="ARBA00022448"/>
    </source>
</evidence>
<dbReference type="PRINTS" id="PR00762">
    <property type="entry name" value="CLCHANNEL"/>
</dbReference>
<gene>
    <name evidence="13" type="ORF">RB653_002575</name>
</gene>
<keyword evidence="9 11" id="KW-0868">Chloride</keyword>
<evidence type="ECO:0000256" key="8">
    <source>
        <dbReference type="ARBA" id="ARBA00023136"/>
    </source>
</evidence>
<keyword evidence="6 11" id="KW-0406">Ion transport</keyword>
<feature type="transmembrane region" description="Helical" evidence="11">
    <location>
        <begin position="456"/>
        <end position="475"/>
    </location>
</feature>
<dbReference type="PANTHER" id="PTHR11689:SF60">
    <property type="entry name" value="CHLORIDE CHANNEL PROTEIN C"/>
    <property type="match status" value="1"/>
</dbReference>
<dbReference type="InterPro" id="IPR014743">
    <property type="entry name" value="Cl-channel_core"/>
</dbReference>
<keyword evidence="8 11" id="KW-0472">Membrane</keyword>
<feature type="transmembrane region" description="Helical" evidence="11">
    <location>
        <begin position="377"/>
        <end position="398"/>
    </location>
</feature>
<evidence type="ECO:0000313" key="14">
    <source>
        <dbReference type="Proteomes" id="UP001344447"/>
    </source>
</evidence>
<feature type="transmembrane region" description="Helical" evidence="11">
    <location>
        <begin position="140"/>
        <end position="166"/>
    </location>
</feature>
<keyword evidence="5 11" id="KW-1133">Transmembrane helix</keyword>
<reference evidence="13 14" key="1">
    <citation type="submission" date="2023-11" db="EMBL/GenBank/DDBJ databases">
        <title>Dfirmibasis_genome.</title>
        <authorList>
            <person name="Edelbroek B."/>
            <person name="Kjellin J."/>
            <person name="Jerlstrom-Hultqvist J."/>
            <person name="Soderbom F."/>
        </authorList>
    </citation>
    <scope>NUCLEOTIDE SEQUENCE [LARGE SCALE GENOMIC DNA]</scope>
    <source>
        <strain evidence="13 14">TNS-C-14</strain>
    </source>
</reference>
<feature type="transmembrane region" description="Helical" evidence="11">
    <location>
        <begin position="481"/>
        <end position="501"/>
    </location>
</feature>
<evidence type="ECO:0000256" key="4">
    <source>
        <dbReference type="ARBA" id="ARBA00022737"/>
    </source>
</evidence>
<feature type="transmembrane region" description="Helical" evidence="11">
    <location>
        <begin position="337"/>
        <end position="357"/>
    </location>
</feature>
<keyword evidence="3 11" id="KW-0812">Transmembrane</keyword>
<comment type="similarity">
    <text evidence="11">Belongs to the chloride channel (TC 2.A.49) family.</text>
</comment>
<evidence type="ECO:0000256" key="3">
    <source>
        <dbReference type="ARBA" id="ARBA00022692"/>
    </source>
</evidence>
<evidence type="ECO:0000256" key="11">
    <source>
        <dbReference type="RuleBase" id="RU361221"/>
    </source>
</evidence>
<dbReference type="AlphaFoldDB" id="A0AAN7TWN5"/>
<evidence type="ECO:0000256" key="5">
    <source>
        <dbReference type="ARBA" id="ARBA00022989"/>
    </source>
</evidence>
<dbReference type="InterPro" id="IPR051280">
    <property type="entry name" value="Cl-channel/antiporter"/>
</dbReference>
<dbReference type="CDD" id="cd04591">
    <property type="entry name" value="CBS_pair_voltage-gated_CLC_euk_bac"/>
    <property type="match status" value="1"/>
</dbReference>
<dbReference type="Gene3D" id="3.10.580.10">
    <property type="entry name" value="CBS-domain"/>
    <property type="match status" value="1"/>
</dbReference>
<evidence type="ECO:0000256" key="10">
    <source>
        <dbReference type="PROSITE-ProRule" id="PRU00703"/>
    </source>
</evidence>
<dbReference type="EMBL" id="JAVFKY010000004">
    <property type="protein sequence ID" value="KAK5577632.1"/>
    <property type="molecule type" value="Genomic_DNA"/>
</dbReference>
<keyword evidence="14" id="KW-1185">Reference proteome</keyword>
<feature type="domain" description="CBS" evidence="12">
    <location>
        <begin position="710"/>
        <end position="757"/>
    </location>
</feature>
<comment type="caution">
    <text evidence="13">The sequence shown here is derived from an EMBL/GenBank/DDBJ whole genome shotgun (WGS) entry which is preliminary data.</text>
</comment>
<dbReference type="PROSITE" id="PS51371">
    <property type="entry name" value="CBS"/>
    <property type="match status" value="1"/>
</dbReference>
<comment type="subcellular location">
    <subcellularLocation>
        <location evidence="1 11">Membrane</location>
        <topology evidence="1 11">Multi-pass membrane protein</topology>
    </subcellularLocation>
</comment>
<evidence type="ECO:0000256" key="7">
    <source>
        <dbReference type="ARBA" id="ARBA00023122"/>
    </source>
</evidence>
<dbReference type="Pfam" id="PF00571">
    <property type="entry name" value="CBS"/>
    <property type="match status" value="2"/>
</dbReference>
<feature type="transmembrane region" description="Helical" evidence="11">
    <location>
        <begin position="96"/>
        <end position="120"/>
    </location>
</feature>
<protein>
    <recommendedName>
        <fullName evidence="11">Chloride channel protein</fullName>
    </recommendedName>
</protein>
<evidence type="ECO:0000256" key="6">
    <source>
        <dbReference type="ARBA" id="ARBA00023065"/>
    </source>
</evidence>
<keyword evidence="7 10" id="KW-0129">CBS domain</keyword>
<dbReference type="GO" id="GO:0016020">
    <property type="term" value="C:membrane"/>
    <property type="evidence" value="ECO:0007669"/>
    <property type="project" value="UniProtKB-SubCell"/>
</dbReference>
<name>A0AAN7TWN5_9MYCE</name>
<dbReference type="InterPro" id="IPR000644">
    <property type="entry name" value="CBS_dom"/>
</dbReference>